<dbReference type="PANTHER" id="PTHR42944">
    <property type="entry name" value="ADENINE DNA GLYCOSYLASE"/>
    <property type="match status" value="1"/>
</dbReference>
<feature type="domain" description="HhH-GPD" evidence="11">
    <location>
        <begin position="15"/>
        <end position="151"/>
    </location>
</feature>
<evidence type="ECO:0000256" key="6">
    <source>
        <dbReference type="ARBA" id="ARBA00022801"/>
    </source>
</evidence>
<evidence type="ECO:0000313" key="13">
    <source>
        <dbReference type="Proteomes" id="UP000436181"/>
    </source>
</evidence>
<dbReference type="Gene3D" id="1.10.1670.10">
    <property type="entry name" value="Helix-hairpin-Helix base-excision DNA repair enzymes (C-terminal)"/>
    <property type="match status" value="1"/>
</dbReference>
<evidence type="ECO:0000256" key="2">
    <source>
        <dbReference type="ARBA" id="ARBA00008343"/>
    </source>
</evidence>
<accession>A0ABQ6VCX9</accession>
<reference evidence="12 13" key="1">
    <citation type="submission" date="2019-10" db="EMBL/GenBank/DDBJ databases">
        <title>Corynebacterium sp novel species isolated from the respiratory tract of Marmot.</title>
        <authorList>
            <person name="Zhang G."/>
        </authorList>
    </citation>
    <scope>NUCLEOTIDE SEQUENCE [LARGE SCALE GENOMIC DNA]</scope>
    <source>
        <strain evidence="12 13">336</strain>
    </source>
</reference>
<dbReference type="Proteomes" id="UP000436181">
    <property type="component" value="Unassembled WGS sequence"/>
</dbReference>
<sequence length="293" mass="32254">MPSTSPWAVLVSEVMSQQTPVARVAPLWEAWMNRWPTPADLARAERADVLRMWANLGYPRRALRLRECAVGVVNNFDAQLPTHVSDLLTLPGVGAYTARAVAAFALEQAVPVVDTNVRRVYKRLVKGEFLQGSAKARDLADVAALLPYLDEDPAVRKQAPELYEERSDPAHKEAALTMCVALMELGALVCTASNPACDQCPVREHCRWVALGKPKPSEEEQAAAAQRVQKFAGTDRQVRGKVMALLRNAGPEGVDREAINDVWPKKVQLWRAVDSLVADGLAIEENNSFSLPR</sequence>
<keyword evidence="7" id="KW-0408">Iron</keyword>
<evidence type="ECO:0000256" key="4">
    <source>
        <dbReference type="ARBA" id="ARBA00022723"/>
    </source>
</evidence>
<dbReference type="InterPro" id="IPR003265">
    <property type="entry name" value="HhH-GPD_domain"/>
</dbReference>
<dbReference type="InterPro" id="IPR004035">
    <property type="entry name" value="Endouclease-III_FeS-bd_BS"/>
</dbReference>
<dbReference type="InterPro" id="IPR004036">
    <property type="entry name" value="Endonuclease-III-like_CS2"/>
</dbReference>
<dbReference type="CDD" id="cd00056">
    <property type="entry name" value="ENDO3c"/>
    <property type="match status" value="1"/>
</dbReference>
<dbReference type="EMBL" id="WBZJ01000003">
    <property type="protein sequence ID" value="KAB3520015.1"/>
    <property type="molecule type" value="Genomic_DNA"/>
</dbReference>
<dbReference type="InterPro" id="IPR044298">
    <property type="entry name" value="MIG/MutY"/>
</dbReference>
<evidence type="ECO:0000256" key="5">
    <source>
        <dbReference type="ARBA" id="ARBA00022763"/>
    </source>
</evidence>
<dbReference type="SUPFAM" id="SSF48150">
    <property type="entry name" value="DNA-glycosylase"/>
    <property type="match status" value="1"/>
</dbReference>
<evidence type="ECO:0000256" key="9">
    <source>
        <dbReference type="ARBA" id="ARBA00023204"/>
    </source>
</evidence>
<dbReference type="SMART" id="SM00525">
    <property type="entry name" value="FES"/>
    <property type="match status" value="1"/>
</dbReference>
<dbReference type="PANTHER" id="PTHR42944:SF1">
    <property type="entry name" value="ADENINE DNA GLYCOSYLASE"/>
    <property type="match status" value="1"/>
</dbReference>
<comment type="cofactor">
    <cofactor evidence="1">
        <name>[4Fe-4S] cluster</name>
        <dbReference type="ChEBI" id="CHEBI:49883"/>
    </cofactor>
</comment>
<dbReference type="InterPro" id="IPR023170">
    <property type="entry name" value="HhH_base_excis_C"/>
</dbReference>
<name>A0ABQ6VCX9_9CORY</name>
<dbReference type="InterPro" id="IPR011257">
    <property type="entry name" value="DNA_glycosylase"/>
</dbReference>
<keyword evidence="13" id="KW-1185">Reference proteome</keyword>
<evidence type="ECO:0000259" key="11">
    <source>
        <dbReference type="SMART" id="SM00478"/>
    </source>
</evidence>
<dbReference type="Pfam" id="PF10576">
    <property type="entry name" value="EndIII_4Fe-2S"/>
    <property type="match status" value="1"/>
</dbReference>
<keyword evidence="6" id="KW-0378">Hydrolase</keyword>
<proteinExistence type="inferred from homology"/>
<gene>
    <name evidence="12" type="ORF">F8377_07935</name>
</gene>
<evidence type="ECO:0000256" key="1">
    <source>
        <dbReference type="ARBA" id="ARBA00001966"/>
    </source>
</evidence>
<keyword evidence="4" id="KW-0479">Metal-binding</keyword>
<evidence type="ECO:0000313" key="12">
    <source>
        <dbReference type="EMBL" id="KAB3520015.1"/>
    </source>
</evidence>
<evidence type="ECO:0000256" key="7">
    <source>
        <dbReference type="ARBA" id="ARBA00023004"/>
    </source>
</evidence>
<comment type="caution">
    <text evidence="12">The sequence shown here is derived from an EMBL/GenBank/DDBJ whole genome shotgun (WGS) entry which is preliminary data.</text>
</comment>
<organism evidence="12 13">
    <name type="scientific">Corynebacterium zhongnanshanii</name>
    <dbReference type="NCBI Taxonomy" id="2768834"/>
    <lineage>
        <taxon>Bacteria</taxon>
        <taxon>Bacillati</taxon>
        <taxon>Actinomycetota</taxon>
        <taxon>Actinomycetes</taxon>
        <taxon>Mycobacteriales</taxon>
        <taxon>Corynebacteriaceae</taxon>
        <taxon>Corynebacterium</taxon>
    </lineage>
</organism>
<evidence type="ECO:0000256" key="3">
    <source>
        <dbReference type="ARBA" id="ARBA00022485"/>
    </source>
</evidence>
<comment type="similarity">
    <text evidence="2">Belongs to the Nth/MutY family.</text>
</comment>
<protein>
    <submittedName>
        <fullName evidence="12">A/G-specific adenine glycosylase</fullName>
    </submittedName>
</protein>
<keyword evidence="5" id="KW-0227">DNA damage</keyword>
<keyword evidence="9" id="KW-0234">DNA repair</keyword>
<keyword evidence="10" id="KW-0326">Glycosidase</keyword>
<dbReference type="InterPro" id="IPR003651">
    <property type="entry name" value="Endonuclease3_FeS-loop_motif"/>
</dbReference>
<evidence type="ECO:0000256" key="10">
    <source>
        <dbReference type="ARBA" id="ARBA00023295"/>
    </source>
</evidence>
<dbReference type="PROSITE" id="PS00764">
    <property type="entry name" value="ENDONUCLEASE_III_1"/>
    <property type="match status" value="1"/>
</dbReference>
<dbReference type="PROSITE" id="PS01155">
    <property type="entry name" value="ENDONUCLEASE_III_2"/>
    <property type="match status" value="1"/>
</dbReference>
<dbReference type="Gene3D" id="1.10.340.30">
    <property type="entry name" value="Hypothetical protein, domain 2"/>
    <property type="match status" value="1"/>
</dbReference>
<dbReference type="Pfam" id="PF00730">
    <property type="entry name" value="HhH-GPD"/>
    <property type="match status" value="1"/>
</dbReference>
<evidence type="ECO:0000256" key="8">
    <source>
        <dbReference type="ARBA" id="ARBA00023014"/>
    </source>
</evidence>
<keyword evidence="8" id="KW-0411">Iron-sulfur</keyword>
<keyword evidence="3" id="KW-0004">4Fe-4S</keyword>
<dbReference type="SMART" id="SM00478">
    <property type="entry name" value="ENDO3c"/>
    <property type="match status" value="1"/>
</dbReference>